<feature type="transmembrane region" description="Helical" evidence="2">
    <location>
        <begin position="29"/>
        <end position="46"/>
    </location>
</feature>
<name>A0A6A6B804_9PEZI</name>
<keyword evidence="4" id="KW-1185">Reference proteome</keyword>
<dbReference type="AlphaFoldDB" id="A0A6A6B804"/>
<feature type="transmembrane region" description="Helical" evidence="2">
    <location>
        <begin position="267"/>
        <end position="286"/>
    </location>
</feature>
<dbReference type="PANTHER" id="PTHR37490">
    <property type="entry name" value="EXPRESSED PROTEIN"/>
    <property type="match status" value="1"/>
</dbReference>
<keyword evidence="2" id="KW-0472">Membrane</keyword>
<accession>A0A6A6B804</accession>
<sequence>MSLTLFSSTFSLCASLSLSLSKSRLLQSSVWFISASISILTSRYLLIENYYHYPSHLLLWALLVCSLVILAKYVVSPSDGYQRIPEWLPTNSEHDDEETTTGHALRSLPAAICLALSIPLTMQAVLHWTNLPSLLMMPIIAYFTDVTLTPFVTHSTLSWTSFHRMPLFFVGLVLCTYVVYDEYRLTTENLLTTVPAMALAGAATALGRKPGAGAVTRHRYGSVPTYRLMGLPLALFFTFVGCVWKESTWSAAADLANVDPLLLGLNVGSTVAALLIGSSFLIPVMLDDTATPCRAHVSWLARLGANCLLTAVVGWASTFITLGSYATISQLPAYFTTMGLLFSLQPSDGMGAHGKKGKQRAHVDDAEGLLGLQQLAERAGGGGDEECSREDAQPDTAATQSVQDASVFGAALVVMLVAWTLFIIRNFQPMAVGTPPAAPPHLDLAYEPRHGFDVVISMYEEPISAVNAIMAGLAAIPAINASAPRLFLYTKDEALSEPELAALQAATNAHRVTQLPNAGREGATYLEHMVGQWEGLARHTLFAQADVHNEDDFFRRVEQYFDPVATGMLSLGFAGHMCDTRDAGAGNKKCGDRWGWYEDAALLRDLCLRAQQGAQQHSQQQEEEGNHQQQQQHDASASACDRVLLTYKGQFIASAARIRAPGQALYKELRTALLDRASWAHREPYLSGRADSLNAPRLGYTLERAWAALLQCGEARIAGRCPSLLSGMGSEGEKADCACLDPVEVVEKEYDERE</sequence>
<feature type="transmembrane region" description="Helical" evidence="2">
    <location>
        <begin position="165"/>
        <end position="183"/>
    </location>
</feature>
<evidence type="ECO:0000313" key="4">
    <source>
        <dbReference type="Proteomes" id="UP000799438"/>
    </source>
</evidence>
<dbReference type="OrthoDB" id="28755at2759"/>
<feature type="transmembrane region" description="Helical" evidence="2">
    <location>
        <begin position="307"/>
        <end position="328"/>
    </location>
</feature>
<dbReference type="Proteomes" id="UP000799438">
    <property type="component" value="Unassembled WGS sequence"/>
</dbReference>
<protein>
    <submittedName>
        <fullName evidence="3">Uncharacterized protein</fullName>
    </submittedName>
</protein>
<keyword evidence="2" id="KW-1133">Transmembrane helix</keyword>
<feature type="transmembrane region" description="Helical" evidence="2">
    <location>
        <begin position="189"/>
        <end position="207"/>
    </location>
</feature>
<dbReference type="GeneID" id="54301832"/>
<feature type="region of interest" description="Disordered" evidence="1">
    <location>
        <begin position="379"/>
        <end position="398"/>
    </location>
</feature>
<evidence type="ECO:0000256" key="1">
    <source>
        <dbReference type="SAM" id="MobiDB-lite"/>
    </source>
</evidence>
<gene>
    <name evidence="3" type="ORF">K452DRAFT_320588</name>
</gene>
<feature type="transmembrane region" description="Helical" evidence="2">
    <location>
        <begin position="228"/>
        <end position="247"/>
    </location>
</feature>
<keyword evidence="2" id="KW-0812">Transmembrane</keyword>
<feature type="transmembrane region" description="Helical" evidence="2">
    <location>
        <begin position="405"/>
        <end position="424"/>
    </location>
</feature>
<reference evidence="3" key="1">
    <citation type="journal article" date="2020" name="Stud. Mycol.">
        <title>101 Dothideomycetes genomes: a test case for predicting lifestyles and emergence of pathogens.</title>
        <authorList>
            <person name="Haridas S."/>
            <person name="Albert R."/>
            <person name="Binder M."/>
            <person name="Bloem J."/>
            <person name="Labutti K."/>
            <person name="Salamov A."/>
            <person name="Andreopoulos B."/>
            <person name="Baker S."/>
            <person name="Barry K."/>
            <person name="Bills G."/>
            <person name="Bluhm B."/>
            <person name="Cannon C."/>
            <person name="Castanera R."/>
            <person name="Culley D."/>
            <person name="Daum C."/>
            <person name="Ezra D."/>
            <person name="Gonzalez J."/>
            <person name="Henrissat B."/>
            <person name="Kuo A."/>
            <person name="Liang C."/>
            <person name="Lipzen A."/>
            <person name="Lutzoni F."/>
            <person name="Magnuson J."/>
            <person name="Mondo S."/>
            <person name="Nolan M."/>
            <person name="Ohm R."/>
            <person name="Pangilinan J."/>
            <person name="Park H.-J."/>
            <person name="Ramirez L."/>
            <person name="Alfaro M."/>
            <person name="Sun H."/>
            <person name="Tritt A."/>
            <person name="Yoshinaga Y."/>
            <person name="Zwiers L.-H."/>
            <person name="Turgeon B."/>
            <person name="Goodwin S."/>
            <person name="Spatafora J."/>
            <person name="Crous P."/>
            <person name="Grigoriev I."/>
        </authorList>
    </citation>
    <scope>NUCLEOTIDE SEQUENCE</scope>
    <source>
        <strain evidence="3">CBS 121167</strain>
    </source>
</reference>
<dbReference type="PANTHER" id="PTHR37490:SF1">
    <property type="entry name" value="GLYCOSYLTRANSFERASE 2-LIKE DOMAIN-CONTAINING PROTEIN"/>
    <property type="match status" value="1"/>
</dbReference>
<feature type="transmembrane region" description="Helical" evidence="2">
    <location>
        <begin position="134"/>
        <end position="153"/>
    </location>
</feature>
<proteinExistence type="predicted"/>
<feature type="transmembrane region" description="Helical" evidence="2">
    <location>
        <begin position="58"/>
        <end position="75"/>
    </location>
</feature>
<feature type="region of interest" description="Disordered" evidence="1">
    <location>
        <begin position="614"/>
        <end position="633"/>
    </location>
</feature>
<evidence type="ECO:0000256" key="2">
    <source>
        <dbReference type="SAM" id="Phobius"/>
    </source>
</evidence>
<organism evidence="3 4">
    <name type="scientific">Aplosporella prunicola CBS 121167</name>
    <dbReference type="NCBI Taxonomy" id="1176127"/>
    <lineage>
        <taxon>Eukaryota</taxon>
        <taxon>Fungi</taxon>
        <taxon>Dikarya</taxon>
        <taxon>Ascomycota</taxon>
        <taxon>Pezizomycotina</taxon>
        <taxon>Dothideomycetes</taxon>
        <taxon>Dothideomycetes incertae sedis</taxon>
        <taxon>Botryosphaeriales</taxon>
        <taxon>Aplosporellaceae</taxon>
        <taxon>Aplosporella</taxon>
    </lineage>
</organism>
<dbReference type="EMBL" id="ML995494">
    <property type="protein sequence ID" value="KAF2138921.1"/>
    <property type="molecule type" value="Genomic_DNA"/>
</dbReference>
<dbReference type="RefSeq" id="XP_033394634.1">
    <property type="nucleotide sequence ID" value="XM_033544336.1"/>
</dbReference>
<evidence type="ECO:0000313" key="3">
    <source>
        <dbReference type="EMBL" id="KAF2138921.1"/>
    </source>
</evidence>